<accession>A0A9X2VHX6</accession>
<dbReference type="RefSeq" id="WP_259621891.1">
    <property type="nucleotide sequence ID" value="NZ_JANYMP010000002.1"/>
</dbReference>
<dbReference type="EMBL" id="JANYMP010000002">
    <property type="protein sequence ID" value="MCS7476392.1"/>
    <property type="molecule type" value="Genomic_DNA"/>
</dbReference>
<reference evidence="1" key="1">
    <citation type="submission" date="2022-08" db="EMBL/GenBank/DDBJ databases">
        <authorList>
            <person name="Tistechok S."/>
            <person name="Samborskyy M."/>
            <person name="Roman I."/>
        </authorList>
    </citation>
    <scope>NUCLEOTIDE SEQUENCE</scope>
    <source>
        <strain evidence="1">DSM 103496</strain>
    </source>
</reference>
<protein>
    <submittedName>
        <fullName evidence="1">Uncharacterized protein</fullName>
    </submittedName>
</protein>
<sequence>MALEVVNKVAQERYATFKTAITLLQGVIDDSVRGTIAKVDDSKLPTDAWSLPTSDDLKSLADKAVVVIEDLTATAKKYEADLIARGWRV</sequence>
<organism evidence="1 2">
    <name type="scientific">Umezawaea endophytica</name>
    <dbReference type="NCBI Taxonomy" id="1654476"/>
    <lineage>
        <taxon>Bacteria</taxon>
        <taxon>Bacillati</taxon>
        <taxon>Actinomycetota</taxon>
        <taxon>Actinomycetes</taxon>
        <taxon>Pseudonocardiales</taxon>
        <taxon>Pseudonocardiaceae</taxon>
        <taxon>Umezawaea</taxon>
    </lineage>
</organism>
<evidence type="ECO:0000313" key="1">
    <source>
        <dbReference type="EMBL" id="MCS7476392.1"/>
    </source>
</evidence>
<evidence type="ECO:0000313" key="2">
    <source>
        <dbReference type="Proteomes" id="UP001141259"/>
    </source>
</evidence>
<dbReference type="Proteomes" id="UP001141259">
    <property type="component" value="Unassembled WGS sequence"/>
</dbReference>
<dbReference type="AlphaFoldDB" id="A0A9X2VHX6"/>
<name>A0A9X2VHX6_9PSEU</name>
<gene>
    <name evidence="1" type="ORF">NZH93_05970</name>
</gene>
<proteinExistence type="predicted"/>
<keyword evidence="2" id="KW-1185">Reference proteome</keyword>
<comment type="caution">
    <text evidence="1">The sequence shown here is derived from an EMBL/GenBank/DDBJ whole genome shotgun (WGS) entry which is preliminary data.</text>
</comment>